<dbReference type="AlphaFoldDB" id="A0A922DC43"/>
<dbReference type="GO" id="GO:0016192">
    <property type="term" value="P:vesicle-mediated transport"/>
    <property type="evidence" value="ECO:0007669"/>
    <property type="project" value="InterPro"/>
</dbReference>
<evidence type="ECO:0000256" key="7">
    <source>
        <dbReference type="ARBA" id="ARBA00025800"/>
    </source>
</evidence>
<evidence type="ECO:0000256" key="2">
    <source>
        <dbReference type="ARBA" id="ARBA00022448"/>
    </source>
</evidence>
<comment type="function">
    <text evidence="8">May be involved in fusion of retrograde transport vesicles derived from an endocytic compartment with the Golgi complex.</text>
</comment>
<feature type="transmembrane region" description="Helical" evidence="8">
    <location>
        <begin position="43"/>
        <end position="62"/>
    </location>
</feature>
<evidence type="ECO:0000256" key="6">
    <source>
        <dbReference type="ARBA" id="ARBA00023136"/>
    </source>
</evidence>
<dbReference type="Pfam" id="PF04178">
    <property type="entry name" value="Got1"/>
    <property type="match status" value="1"/>
</dbReference>
<keyword evidence="2 8" id="KW-0813">Transport</keyword>
<organism evidence="9 10">
    <name type="scientific">Carya illinoinensis</name>
    <name type="common">Pecan</name>
    <dbReference type="NCBI Taxonomy" id="32201"/>
    <lineage>
        <taxon>Eukaryota</taxon>
        <taxon>Viridiplantae</taxon>
        <taxon>Streptophyta</taxon>
        <taxon>Embryophyta</taxon>
        <taxon>Tracheophyta</taxon>
        <taxon>Spermatophyta</taxon>
        <taxon>Magnoliopsida</taxon>
        <taxon>eudicotyledons</taxon>
        <taxon>Gunneridae</taxon>
        <taxon>Pentapetalae</taxon>
        <taxon>rosids</taxon>
        <taxon>fabids</taxon>
        <taxon>Fagales</taxon>
        <taxon>Juglandaceae</taxon>
        <taxon>Carya</taxon>
    </lineage>
</organism>
<comment type="caution">
    <text evidence="9">The sequence shown here is derived from an EMBL/GenBank/DDBJ whole genome shotgun (WGS) entry which is preliminary data.</text>
</comment>
<gene>
    <name evidence="9" type="ORF">I3842_15G169300</name>
</gene>
<keyword evidence="5 8" id="KW-1133">Transmembrane helix</keyword>
<dbReference type="InterPro" id="IPR011691">
    <property type="entry name" value="Vesicle_transpt_SFT2"/>
</dbReference>
<dbReference type="PANTHER" id="PTHR23137">
    <property type="entry name" value="VESICLE TRANSPORT PROTEIN-RELATED"/>
    <property type="match status" value="1"/>
</dbReference>
<evidence type="ECO:0000256" key="4">
    <source>
        <dbReference type="ARBA" id="ARBA00022927"/>
    </source>
</evidence>
<dbReference type="GO" id="GO:0016020">
    <property type="term" value="C:membrane"/>
    <property type="evidence" value="ECO:0007669"/>
    <property type="project" value="UniProtKB-SubCell"/>
</dbReference>
<evidence type="ECO:0000256" key="5">
    <source>
        <dbReference type="ARBA" id="ARBA00022989"/>
    </source>
</evidence>
<evidence type="ECO:0000313" key="9">
    <source>
        <dbReference type="EMBL" id="KAG6676795.1"/>
    </source>
</evidence>
<dbReference type="InterPro" id="IPR007305">
    <property type="entry name" value="Vesicle_transpt_Got1/SFT2"/>
</dbReference>
<keyword evidence="3 8" id="KW-0812">Transmembrane</keyword>
<accession>A0A922DC43</accession>
<comment type="caution">
    <text evidence="8">Lacks conserved residue(s) required for the propagation of feature annotation.</text>
</comment>
<dbReference type="Proteomes" id="UP000811246">
    <property type="component" value="Chromosome 15"/>
</dbReference>
<dbReference type="GO" id="GO:0012505">
    <property type="term" value="C:endomembrane system"/>
    <property type="evidence" value="ECO:0007669"/>
    <property type="project" value="UniProtKB-ARBA"/>
</dbReference>
<name>A0A922DC43_CARIL</name>
<sequence>MLRCRFDLYTLESRAMSTTLQNWAFLSKKVEKSMLVFFNPIKFGLTFTLGNLLSIGSTGFLIGPKRQVAMMLDPVRIYATAIYLASSQQIVDTSGNYFRVWCTNMV</sequence>
<dbReference type="GO" id="GO:0015031">
    <property type="term" value="P:protein transport"/>
    <property type="evidence" value="ECO:0007669"/>
    <property type="project" value="UniProtKB-KW"/>
</dbReference>
<keyword evidence="4 8" id="KW-0653">Protein transport</keyword>
<protein>
    <recommendedName>
        <fullName evidence="8">Vesicle transport protein</fullName>
    </recommendedName>
</protein>
<proteinExistence type="inferred from homology"/>
<evidence type="ECO:0000256" key="8">
    <source>
        <dbReference type="RuleBase" id="RU363111"/>
    </source>
</evidence>
<dbReference type="GO" id="GO:0005737">
    <property type="term" value="C:cytoplasm"/>
    <property type="evidence" value="ECO:0007669"/>
    <property type="project" value="UniProtKB-ARBA"/>
</dbReference>
<dbReference type="EMBL" id="CM031839">
    <property type="protein sequence ID" value="KAG6676795.1"/>
    <property type="molecule type" value="Genomic_DNA"/>
</dbReference>
<reference evidence="9" key="1">
    <citation type="submission" date="2021-01" db="EMBL/GenBank/DDBJ databases">
        <authorList>
            <person name="Lovell J.T."/>
            <person name="Bentley N."/>
            <person name="Bhattarai G."/>
            <person name="Jenkins J.W."/>
            <person name="Sreedasyam A."/>
            <person name="Alarcon Y."/>
            <person name="Bock C."/>
            <person name="Boston L."/>
            <person name="Carlson J."/>
            <person name="Cervantes K."/>
            <person name="Clermont K."/>
            <person name="Krom N."/>
            <person name="Kubenka K."/>
            <person name="Mamidi S."/>
            <person name="Mattison C."/>
            <person name="Monteros M."/>
            <person name="Pisani C."/>
            <person name="Plott C."/>
            <person name="Rajasekar S."/>
            <person name="Rhein H.S."/>
            <person name="Rohla C."/>
            <person name="Song M."/>
            <person name="Hilaire R.S."/>
            <person name="Shu S."/>
            <person name="Wells L."/>
            <person name="Wang X."/>
            <person name="Webber J."/>
            <person name="Heerema R.J."/>
            <person name="Klein P."/>
            <person name="Conner P."/>
            <person name="Grauke L."/>
            <person name="Grimwood J."/>
            <person name="Schmutz J."/>
            <person name="Randall J.J."/>
        </authorList>
    </citation>
    <scope>NUCLEOTIDE SEQUENCE</scope>
    <source>
        <tissue evidence="9">Leaf</tissue>
    </source>
</reference>
<comment type="subcellular location">
    <subcellularLocation>
        <location evidence="1 8">Membrane</location>
        <topology evidence="1 8">Multi-pass membrane protein</topology>
    </subcellularLocation>
</comment>
<evidence type="ECO:0000313" key="10">
    <source>
        <dbReference type="Proteomes" id="UP000811246"/>
    </source>
</evidence>
<evidence type="ECO:0000256" key="3">
    <source>
        <dbReference type="ARBA" id="ARBA00022692"/>
    </source>
</evidence>
<comment type="similarity">
    <text evidence="7 8">Belongs to the SFT2 family.</text>
</comment>
<keyword evidence="6 8" id="KW-0472">Membrane</keyword>
<dbReference type="PANTHER" id="PTHR23137:SF6">
    <property type="entry name" value="VESICLE TRANSPORT PROTEIN"/>
    <property type="match status" value="1"/>
</dbReference>
<evidence type="ECO:0000256" key="1">
    <source>
        <dbReference type="ARBA" id="ARBA00004141"/>
    </source>
</evidence>